<sequence length="230" mass="26447">MKKIILFILLVISIAPVYAQTSVGVIGGYNLSFVYPDINWTPSNYKVSYGTGWRTGFVADQHLWKDFYLQPQLIFNQKSYNYSTIANVNDAHYKYKRHLLYLELQAHLLYKPKIGNGRLFLGAGPYIGRGISGRERVEGYDQDGRFSSLGYDIIKYKKPPPFNRDYDEENVTYMKPYDVGINLLAGYELKNGLFFNVIYSLGTNNTSYDATRSYNGYLGLTVGYFLKKFI</sequence>
<dbReference type="AlphaFoldDB" id="A0A2P8GAB0"/>
<evidence type="ECO:0000256" key="1">
    <source>
        <dbReference type="SAM" id="SignalP"/>
    </source>
</evidence>
<name>A0A2P8GAB0_9BACT</name>
<dbReference type="InterPro" id="IPR025665">
    <property type="entry name" value="Beta-barrel_OMP_2"/>
</dbReference>
<evidence type="ECO:0000259" key="2">
    <source>
        <dbReference type="Pfam" id="PF13568"/>
    </source>
</evidence>
<proteinExistence type="predicted"/>
<accession>A0A2P8GAB0</accession>
<dbReference type="OrthoDB" id="1429208at2"/>
<dbReference type="EMBL" id="PYGK01000005">
    <property type="protein sequence ID" value="PSL30911.1"/>
    <property type="molecule type" value="Genomic_DNA"/>
</dbReference>
<keyword evidence="4" id="KW-1185">Reference proteome</keyword>
<organism evidence="3 4">
    <name type="scientific">Chitinophaga ginsengisoli</name>
    <dbReference type="NCBI Taxonomy" id="363837"/>
    <lineage>
        <taxon>Bacteria</taxon>
        <taxon>Pseudomonadati</taxon>
        <taxon>Bacteroidota</taxon>
        <taxon>Chitinophagia</taxon>
        <taxon>Chitinophagales</taxon>
        <taxon>Chitinophagaceae</taxon>
        <taxon>Chitinophaga</taxon>
    </lineage>
</organism>
<feature type="domain" description="Outer membrane protein beta-barrel" evidence="2">
    <location>
        <begin position="19"/>
        <end position="206"/>
    </location>
</feature>
<dbReference type="RefSeq" id="WP_106602742.1">
    <property type="nucleotide sequence ID" value="NZ_PYGK01000005.1"/>
</dbReference>
<dbReference type="Proteomes" id="UP000240978">
    <property type="component" value="Unassembled WGS sequence"/>
</dbReference>
<gene>
    <name evidence="3" type="ORF">CLV42_105272</name>
</gene>
<protein>
    <submittedName>
        <fullName evidence="3">Outer membrane protein with beta-barrel domain</fullName>
    </submittedName>
</protein>
<reference evidence="3 4" key="1">
    <citation type="submission" date="2018-03" db="EMBL/GenBank/DDBJ databases">
        <title>Genomic Encyclopedia of Archaeal and Bacterial Type Strains, Phase II (KMG-II): from individual species to whole genera.</title>
        <authorList>
            <person name="Goeker M."/>
        </authorList>
    </citation>
    <scope>NUCLEOTIDE SEQUENCE [LARGE SCALE GENOMIC DNA]</scope>
    <source>
        <strain evidence="3 4">DSM 18107</strain>
    </source>
</reference>
<evidence type="ECO:0000313" key="3">
    <source>
        <dbReference type="EMBL" id="PSL30911.1"/>
    </source>
</evidence>
<dbReference type="Pfam" id="PF13568">
    <property type="entry name" value="OMP_b-brl_2"/>
    <property type="match status" value="1"/>
</dbReference>
<evidence type="ECO:0000313" key="4">
    <source>
        <dbReference type="Proteomes" id="UP000240978"/>
    </source>
</evidence>
<feature type="signal peptide" evidence="1">
    <location>
        <begin position="1"/>
        <end position="19"/>
    </location>
</feature>
<keyword evidence="1" id="KW-0732">Signal</keyword>
<comment type="caution">
    <text evidence="3">The sequence shown here is derived from an EMBL/GenBank/DDBJ whole genome shotgun (WGS) entry which is preliminary data.</text>
</comment>
<feature type="chain" id="PRO_5015121591" evidence="1">
    <location>
        <begin position="20"/>
        <end position="230"/>
    </location>
</feature>